<gene>
    <name evidence="1" type="ORF">LOTGIDRAFT_75171</name>
</gene>
<dbReference type="RefSeq" id="XP_009050324.1">
    <property type="nucleotide sequence ID" value="XM_009052076.1"/>
</dbReference>
<organism evidence="1 2">
    <name type="scientific">Lottia gigantea</name>
    <name type="common">Giant owl limpet</name>
    <dbReference type="NCBI Taxonomy" id="225164"/>
    <lineage>
        <taxon>Eukaryota</taxon>
        <taxon>Metazoa</taxon>
        <taxon>Spiralia</taxon>
        <taxon>Lophotrochozoa</taxon>
        <taxon>Mollusca</taxon>
        <taxon>Gastropoda</taxon>
        <taxon>Patellogastropoda</taxon>
        <taxon>Lottioidea</taxon>
        <taxon>Lottiidae</taxon>
        <taxon>Lottia</taxon>
    </lineage>
</organism>
<dbReference type="AlphaFoldDB" id="V4AUV2"/>
<feature type="non-terminal residue" evidence="1">
    <location>
        <position position="1"/>
    </location>
</feature>
<name>V4AUV2_LOTGI</name>
<feature type="non-terminal residue" evidence="1">
    <location>
        <position position="69"/>
    </location>
</feature>
<dbReference type="KEGG" id="lgi:LOTGIDRAFT_75171"/>
<accession>V4AUV2</accession>
<proteinExistence type="predicted"/>
<protein>
    <submittedName>
        <fullName evidence="1">Uncharacterized protein</fullName>
    </submittedName>
</protein>
<reference evidence="1 2" key="1">
    <citation type="journal article" date="2013" name="Nature">
        <title>Insights into bilaterian evolution from three spiralian genomes.</title>
        <authorList>
            <person name="Simakov O."/>
            <person name="Marletaz F."/>
            <person name="Cho S.J."/>
            <person name="Edsinger-Gonzales E."/>
            <person name="Havlak P."/>
            <person name="Hellsten U."/>
            <person name="Kuo D.H."/>
            <person name="Larsson T."/>
            <person name="Lv J."/>
            <person name="Arendt D."/>
            <person name="Savage R."/>
            <person name="Osoegawa K."/>
            <person name="de Jong P."/>
            <person name="Grimwood J."/>
            <person name="Chapman J.A."/>
            <person name="Shapiro H."/>
            <person name="Aerts A."/>
            <person name="Otillar R.P."/>
            <person name="Terry A.Y."/>
            <person name="Boore J.L."/>
            <person name="Grigoriev I.V."/>
            <person name="Lindberg D.R."/>
            <person name="Seaver E.C."/>
            <person name="Weisblat D.A."/>
            <person name="Putnam N.H."/>
            <person name="Rokhsar D.S."/>
        </authorList>
    </citation>
    <scope>NUCLEOTIDE SEQUENCE [LARGE SCALE GENOMIC DNA]</scope>
</reference>
<dbReference type="GeneID" id="20252173"/>
<dbReference type="Proteomes" id="UP000030746">
    <property type="component" value="Unassembled WGS sequence"/>
</dbReference>
<keyword evidence="2" id="KW-1185">Reference proteome</keyword>
<dbReference type="HOGENOM" id="CLU_2783222_0_0_1"/>
<dbReference type="CTD" id="20252173"/>
<evidence type="ECO:0000313" key="2">
    <source>
        <dbReference type="Proteomes" id="UP000030746"/>
    </source>
</evidence>
<sequence length="69" mass="8040">LLFGPISHWSKVVVIVWTFLSLVRASCYYSDVSLIIQSWLLLFGRISHWSKLVVIIRTYLSLVKASCYY</sequence>
<dbReference type="EMBL" id="KB201205">
    <property type="protein sequence ID" value="ESO98745.1"/>
    <property type="molecule type" value="Genomic_DNA"/>
</dbReference>
<evidence type="ECO:0000313" key="1">
    <source>
        <dbReference type="EMBL" id="ESO98745.1"/>
    </source>
</evidence>